<feature type="chain" id="PRO_5006387495" evidence="1">
    <location>
        <begin position="23"/>
        <end position="585"/>
    </location>
</feature>
<keyword evidence="1" id="KW-0732">Signal</keyword>
<accession>A0A0Q9X4D2</accession>
<dbReference type="KEGG" id="dmo:Dmoj_GI26821"/>
<keyword evidence="3" id="KW-1185">Reference proteome</keyword>
<feature type="signal peptide" evidence="1">
    <location>
        <begin position="1"/>
        <end position="22"/>
    </location>
</feature>
<dbReference type="EMBL" id="CH933807">
    <property type="protein sequence ID" value="KRG02895.1"/>
    <property type="molecule type" value="Genomic_DNA"/>
</dbReference>
<proteinExistence type="predicted"/>
<reference evidence="2 3" key="1">
    <citation type="journal article" date="2007" name="Nature">
        <title>Evolution of genes and genomes on the Drosophila phylogeny.</title>
        <authorList>
            <consortium name="Drosophila 12 Genomes Consortium"/>
            <person name="Clark A.G."/>
            <person name="Eisen M.B."/>
            <person name="Smith D.R."/>
            <person name="Bergman C.M."/>
            <person name="Oliver B."/>
            <person name="Markow T.A."/>
            <person name="Kaufman T.C."/>
            <person name="Kellis M."/>
            <person name="Gelbart W."/>
            <person name="Iyer V.N."/>
            <person name="Pollard D.A."/>
            <person name="Sackton T.B."/>
            <person name="Larracuente A.M."/>
            <person name="Singh N.D."/>
            <person name="Abad J.P."/>
            <person name="Abt D.N."/>
            <person name="Adryan B."/>
            <person name="Aguade M."/>
            <person name="Akashi H."/>
            <person name="Anderson W.W."/>
            <person name="Aquadro C.F."/>
            <person name="Ardell D.H."/>
            <person name="Arguello R."/>
            <person name="Artieri C.G."/>
            <person name="Barbash D.A."/>
            <person name="Barker D."/>
            <person name="Barsanti P."/>
            <person name="Batterham P."/>
            <person name="Batzoglou S."/>
            <person name="Begun D."/>
            <person name="Bhutkar A."/>
            <person name="Blanco E."/>
            <person name="Bosak S.A."/>
            <person name="Bradley R.K."/>
            <person name="Brand A.D."/>
            <person name="Brent M.R."/>
            <person name="Brooks A.N."/>
            <person name="Brown R.H."/>
            <person name="Butlin R.K."/>
            <person name="Caggese C."/>
            <person name="Calvi B.R."/>
            <person name="Bernardo de Carvalho A."/>
            <person name="Caspi A."/>
            <person name="Castrezana S."/>
            <person name="Celniker S.E."/>
            <person name="Chang J.L."/>
            <person name="Chapple C."/>
            <person name="Chatterji S."/>
            <person name="Chinwalla A."/>
            <person name="Civetta A."/>
            <person name="Clifton S.W."/>
            <person name="Comeron J.M."/>
            <person name="Costello J.C."/>
            <person name="Coyne J.A."/>
            <person name="Daub J."/>
            <person name="David R.G."/>
            <person name="Delcher A.L."/>
            <person name="Delehaunty K."/>
            <person name="Do C.B."/>
            <person name="Ebling H."/>
            <person name="Edwards K."/>
            <person name="Eickbush T."/>
            <person name="Evans J.D."/>
            <person name="Filipski A."/>
            <person name="Findeiss S."/>
            <person name="Freyhult E."/>
            <person name="Fulton L."/>
            <person name="Fulton R."/>
            <person name="Garcia A.C."/>
            <person name="Gardiner A."/>
            <person name="Garfield D.A."/>
            <person name="Garvin B.E."/>
            <person name="Gibson G."/>
            <person name="Gilbert D."/>
            <person name="Gnerre S."/>
            <person name="Godfrey J."/>
            <person name="Good R."/>
            <person name="Gotea V."/>
            <person name="Gravely B."/>
            <person name="Greenberg A.J."/>
            <person name="Griffiths-Jones S."/>
            <person name="Gross S."/>
            <person name="Guigo R."/>
            <person name="Gustafson E.A."/>
            <person name="Haerty W."/>
            <person name="Hahn M.W."/>
            <person name="Halligan D.L."/>
            <person name="Halpern A.L."/>
            <person name="Halter G.M."/>
            <person name="Han M.V."/>
            <person name="Heger A."/>
            <person name="Hillier L."/>
            <person name="Hinrichs A.S."/>
            <person name="Holmes I."/>
            <person name="Hoskins R.A."/>
            <person name="Hubisz M.J."/>
            <person name="Hultmark D."/>
            <person name="Huntley M.A."/>
            <person name="Jaffe D.B."/>
            <person name="Jagadeeshan S."/>
            <person name="Jeck W.R."/>
            <person name="Johnson J."/>
            <person name="Jones C.D."/>
            <person name="Jordan W.C."/>
            <person name="Karpen G.H."/>
            <person name="Kataoka E."/>
            <person name="Keightley P.D."/>
            <person name="Kheradpour P."/>
            <person name="Kirkness E.F."/>
            <person name="Koerich L.B."/>
            <person name="Kristiansen K."/>
            <person name="Kudrna D."/>
            <person name="Kulathinal R.J."/>
            <person name="Kumar S."/>
            <person name="Kwok R."/>
            <person name="Lander E."/>
            <person name="Langley C.H."/>
            <person name="Lapoint R."/>
            <person name="Lazzaro B.P."/>
            <person name="Lee S.J."/>
            <person name="Levesque L."/>
            <person name="Li R."/>
            <person name="Lin C.F."/>
            <person name="Lin M.F."/>
            <person name="Lindblad-Toh K."/>
            <person name="Llopart A."/>
            <person name="Long M."/>
            <person name="Low L."/>
            <person name="Lozovsky E."/>
            <person name="Lu J."/>
            <person name="Luo M."/>
            <person name="Machado C.A."/>
            <person name="Makalowski W."/>
            <person name="Marzo M."/>
            <person name="Matsuda M."/>
            <person name="Matzkin L."/>
            <person name="McAllister B."/>
            <person name="McBride C.S."/>
            <person name="McKernan B."/>
            <person name="McKernan K."/>
            <person name="Mendez-Lago M."/>
            <person name="Minx P."/>
            <person name="Mollenhauer M.U."/>
            <person name="Montooth K."/>
            <person name="Mount S.M."/>
            <person name="Mu X."/>
            <person name="Myers E."/>
            <person name="Negre B."/>
            <person name="Newfeld S."/>
            <person name="Nielsen R."/>
            <person name="Noor M.A."/>
            <person name="O'Grady P."/>
            <person name="Pachter L."/>
            <person name="Papaceit M."/>
            <person name="Parisi M.J."/>
            <person name="Parisi M."/>
            <person name="Parts L."/>
            <person name="Pedersen J.S."/>
            <person name="Pesole G."/>
            <person name="Phillippy A.M."/>
            <person name="Ponting C.P."/>
            <person name="Pop M."/>
            <person name="Porcelli D."/>
            <person name="Powell J.R."/>
            <person name="Prohaska S."/>
            <person name="Pruitt K."/>
            <person name="Puig M."/>
            <person name="Quesneville H."/>
            <person name="Ram K.R."/>
            <person name="Rand D."/>
            <person name="Rasmussen M.D."/>
            <person name="Reed L.K."/>
            <person name="Reenan R."/>
            <person name="Reily A."/>
            <person name="Remington K.A."/>
            <person name="Rieger T.T."/>
            <person name="Ritchie M.G."/>
            <person name="Robin C."/>
            <person name="Rogers Y.H."/>
            <person name="Rohde C."/>
            <person name="Rozas J."/>
            <person name="Rubenfield M.J."/>
            <person name="Ruiz A."/>
            <person name="Russo S."/>
            <person name="Salzberg S.L."/>
            <person name="Sanchez-Gracia A."/>
            <person name="Saranga D.J."/>
            <person name="Sato H."/>
            <person name="Schaeffer S.W."/>
            <person name="Schatz M.C."/>
            <person name="Schlenke T."/>
            <person name="Schwartz R."/>
            <person name="Segarra C."/>
            <person name="Singh R.S."/>
            <person name="Sirot L."/>
            <person name="Sirota M."/>
            <person name="Sisneros N.B."/>
            <person name="Smith C.D."/>
            <person name="Smith T.F."/>
            <person name="Spieth J."/>
            <person name="Stage D.E."/>
            <person name="Stark A."/>
            <person name="Stephan W."/>
            <person name="Strausberg R.L."/>
            <person name="Strempel S."/>
            <person name="Sturgill D."/>
            <person name="Sutton G."/>
            <person name="Sutton G.G."/>
            <person name="Tao W."/>
            <person name="Teichmann S."/>
            <person name="Tobari Y.N."/>
            <person name="Tomimura Y."/>
            <person name="Tsolas J.M."/>
            <person name="Valente V.L."/>
            <person name="Venter E."/>
            <person name="Venter J.C."/>
            <person name="Vicario S."/>
            <person name="Vieira F.G."/>
            <person name="Vilella A.J."/>
            <person name="Villasante A."/>
            <person name="Walenz B."/>
            <person name="Wang J."/>
            <person name="Wasserman M."/>
            <person name="Watts T."/>
            <person name="Wilson D."/>
            <person name="Wilson R.K."/>
            <person name="Wing R.A."/>
            <person name="Wolfner M.F."/>
            <person name="Wong A."/>
            <person name="Wong G.K."/>
            <person name="Wu C.I."/>
            <person name="Wu G."/>
            <person name="Yamamoto D."/>
            <person name="Yang H.P."/>
            <person name="Yang S.P."/>
            <person name="Yorke J.A."/>
            <person name="Yoshida K."/>
            <person name="Zdobnov E."/>
            <person name="Zhang P."/>
            <person name="Zhang Y."/>
            <person name="Zimin A.V."/>
            <person name="Baldwin J."/>
            <person name="Abdouelleil A."/>
            <person name="Abdulkadir J."/>
            <person name="Abebe A."/>
            <person name="Abera B."/>
            <person name="Abreu J."/>
            <person name="Acer S.C."/>
            <person name="Aftuck L."/>
            <person name="Alexander A."/>
            <person name="An P."/>
            <person name="Anderson E."/>
            <person name="Anderson S."/>
            <person name="Arachi H."/>
            <person name="Azer M."/>
            <person name="Bachantsang P."/>
            <person name="Barry A."/>
            <person name="Bayul T."/>
            <person name="Berlin A."/>
            <person name="Bessette D."/>
            <person name="Bloom T."/>
            <person name="Blye J."/>
            <person name="Boguslavskiy L."/>
            <person name="Bonnet C."/>
            <person name="Boukhgalter B."/>
            <person name="Bourzgui I."/>
            <person name="Brown A."/>
            <person name="Cahill P."/>
            <person name="Channer S."/>
            <person name="Cheshatsang Y."/>
            <person name="Chuda L."/>
            <person name="Citroen M."/>
            <person name="Collymore A."/>
            <person name="Cooke P."/>
            <person name="Costello M."/>
            <person name="D'Aco K."/>
            <person name="Daza R."/>
            <person name="De Haan G."/>
            <person name="DeGray S."/>
            <person name="DeMaso C."/>
            <person name="Dhargay N."/>
            <person name="Dooley K."/>
            <person name="Dooley E."/>
            <person name="Doricent M."/>
            <person name="Dorje P."/>
            <person name="Dorjee K."/>
            <person name="Dupes A."/>
            <person name="Elong R."/>
            <person name="Falk J."/>
            <person name="Farina A."/>
            <person name="Faro S."/>
            <person name="Ferguson D."/>
            <person name="Fisher S."/>
            <person name="Foley C.D."/>
            <person name="Franke A."/>
            <person name="Friedrich D."/>
            <person name="Gadbois L."/>
            <person name="Gearin G."/>
            <person name="Gearin C.R."/>
            <person name="Giannoukos G."/>
            <person name="Goode T."/>
            <person name="Graham J."/>
            <person name="Grandbois E."/>
            <person name="Grewal S."/>
            <person name="Gyaltsen K."/>
            <person name="Hafez N."/>
            <person name="Hagos B."/>
            <person name="Hall J."/>
            <person name="Henson C."/>
            <person name="Hollinger A."/>
            <person name="Honan T."/>
            <person name="Huard M.D."/>
            <person name="Hughes L."/>
            <person name="Hurhula B."/>
            <person name="Husby M.E."/>
            <person name="Kamat A."/>
            <person name="Kanga B."/>
            <person name="Kashin S."/>
            <person name="Khazanovich D."/>
            <person name="Kisner P."/>
            <person name="Lance K."/>
            <person name="Lara M."/>
            <person name="Lee W."/>
            <person name="Lennon N."/>
            <person name="Letendre F."/>
            <person name="LeVine R."/>
            <person name="Lipovsky A."/>
            <person name="Liu X."/>
            <person name="Liu J."/>
            <person name="Liu S."/>
            <person name="Lokyitsang T."/>
            <person name="Lokyitsang Y."/>
            <person name="Lubonja R."/>
            <person name="Lui A."/>
            <person name="MacDonald P."/>
            <person name="Magnisalis V."/>
            <person name="Maru K."/>
            <person name="Matthews C."/>
            <person name="McCusker W."/>
            <person name="McDonough S."/>
            <person name="Mehta T."/>
            <person name="Meldrim J."/>
            <person name="Meneus L."/>
            <person name="Mihai O."/>
            <person name="Mihalev A."/>
            <person name="Mihova T."/>
            <person name="Mittelman R."/>
            <person name="Mlenga V."/>
            <person name="Montmayeur A."/>
            <person name="Mulrain L."/>
            <person name="Navidi A."/>
            <person name="Naylor J."/>
            <person name="Negash T."/>
            <person name="Nguyen T."/>
            <person name="Nguyen N."/>
            <person name="Nicol R."/>
            <person name="Norbu C."/>
            <person name="Norbu N."/>
            <person name="Novod N."/>
            <person name="O'Neill B."/>
            <person name="Osman S."/>
            <person name="Markiewicz E."/>
            <person name="Oyono O.L."/>
            <person name="Patti C."/>
            <person name="Phunkhang P."/>
            <person name="Pierre F."/>
            <person name="Priest M."/>
            <person name="Raghuraman S."/>
            <person name="Rege F."/>
            <person name="Reyes R."/>
            <person name="Rise C."/>
            <person name="Rogov P."/>
            <person name="Ross K."/>
            <person name="Ryan E."/>
            <person name="Settipalli S."/>
            <person name="Shea T."/>
            <person name="Sherpa N."/>
            <person name="Shi L."/>
            <person name="Shih D."/>
            <person name="Sparrow T."/>
            <person name="Spaulding J."/>
            <person name="Stalker J."/>
            <person name="Stange-Thomann N."/>
            <person name="Stavropoulos S."/>
            <person name="Stone C."/>
            <person name="Strader C."/>
            <person name="Tesfaye S."/>
            <person name="Thomson T."/>
            <person name="Thoulutsang Y."/>
            <person name="Thoulutsang D."/>
            <person name="Topham K."/>
            <person name="Topping I."/>
            <person name="Tsamla T."/>
            <person name="Vassiliev H."/>
            <person name="Vo A."/>
            <person name="Wangchuk T."/>
            <person name="Wangdi T."/>
            <person name="Weiand M."/>
            <person name="Wilkinson J."/>
            <person name="Wilson A."/>
            <person name="Yadav S."/>
            <person name="Young G."/>
            <person name="Yu Q."/>
            <person name="Zembek L."/>
            <person name="Zhong D."/>
            <person name="Zimmer A."/>
            <person name="Zwirko Z."/>
            <person name="Jaffe D.B."/>
            <person name="Alvarez P."/>
            <person name="Brockman W."/>
            <person name="Butler J."/>
            <person name="Chin C."/>
            <person name="Gnerre S."/>
            <person name="Grabherr M."/>
            <person name="Kleber M."/>
            <person name="Mauceli E."/>
            <person name="MacCallum I."/>
        </authorList>
    </citation>
    <scope>NUCLEOTIDE SEQUENCE [LARGE SCALE GENOMIC DNA]</scope>
    <source>
        <strain evidence="3">Tucson 15081-1352.22</strain>
    </source>
</reference>
<dbReference type="AlphaFoldDB" id="A0A0Q9X4D2"/>
<evidence type="ECO:0000313" key="2">
    <source>
        <dbReference type="EMBL" id="KRG02895.1"/>
    </source>
</evidence>
<dbReference type="InParanoid" id="A0A0Q9X4D2"/>
<name>A0A0Q9X4D2_DROMO</name>
<dbReference type="Proteomes" id="UP000009192">
    <property type="component" value="Unassembled WGS sequence"/>
</dbReference>
<organism evidence="2 3">
    <name type="scientific">Drosophila mojavensis</name>
    <name type="common">Fruit fly</name>
    <dbReference type="NCBI Taxonomy" id="7230"/>
    <lineage>
        <taxon>Eukaryota</taxon>
        <taxon>Metazoa</taxon>
        <taxon>Ecdysozoa</taxon>
        <taxon>Arthropoda</taxon>
        <taxon>Hexapoda</taxon>
        <taxon>Insecta</taxon>
        <taxon>Pterygota</taxon>
        <taxon>Neoptera</taxon>
        <taxon>Endopterygota</taxon>
        <taxon>Diptera</taxon>
        <taxon>Brachycera</taxon>
        <taxon>Muscomorpha</taxon>
        <taxon>Ephydroidea</taxon>
        <taxon>Drosophilidae</taxon>
        <taxon>Drosophila</taxon>
    </lineage>
</organism>
<protein>
    <submittedName>
        <fullName evidence="2">Uncharacterized protein</fullName>
    </submittedName>
</protein>
<evidence type="ECO:0000256" key="1">
    <source>
        <dbReference type="SAM" id="SignalP"/>
    </source>
</evidence>
<evidence type="ECO:0000313" key="3">
    <source>
        <dbReference type="Proteomes" id="UP000009192"/>
    </source>
</evidence>
<sequence length="585" mass="66109">MATMFLSTFLLFHILFYAFSSANDASSNFTDAVIERNDSVKASSNDSALSKSSGLELVTGEKVVDIEQLYRTRDRHSDNELLELLQQGDCVEFLSAVFPKGTSDPNDIWNQLKRAKRLKRRFLKSQKKQSEAQLLKKSLSVLSKYLKAHSQQSPHSLNKQQENNFNTVRDGIYQLYKTIETSSQQSEPKPNVENLLTSLQGQLTQDAFKNLTAEPYLTSIIKQSLSQLYGSGVANSNNDLNLWNIQQKPDLKSVLELVSKLNENHRENYGQNEKLSVQERRFLALALTRLKLYLSSYTRKYYYLLTRWERANLSKLRKEVATVNIRFKRLPKHPHELKASPVILPIAIVSPVLLPIYLGHQVTEKPKVVTTEEALKTETTEESLSFTEVPDLLTEASNLPESITEDAELTAVTNFVEVHTEEPPKVTKTPIASIEVTTEHQIENIEVTTENPIEIIEISTEKPIEMIEVLTEKPIDIIEVSTEKPPEILLFPTEGPSEPTIVIDVHGNNQATGGGGGGQFGGNIIQSGGFEFPVYEERPLPLSVIQQLTLLGYGRLYEKHFYRQPRLLSSSSHHSIRYPAFLNEK</sequence>
<gene>
    <name evidence="2" type="primary">Dmoj\GI26821</name>
    <name evidence="2" type="ORF">Dmoj_GI26821</name>
</gene>